<dbReference type="RefSeq" id="WP_098738326.1">
    <property type="nucleotide sequence ID" value="NZ_PDKW01000042.1"/>
</dbReference>
<dbReference type="OrthoDB" id="7307085at2"/>
<reference evidence="3" key="1">
    <citation type="submission" date="2017-10" db="EMBL/GenBank/DDBJ databases">
        <authorList>
            <person name="Kravchenko I.K."/>
            <person name="Grouzdev D.S."/>
        </authorList>
    </citation>
    <scope>NUCLEOTIDE SEQUENCE [LARGE SCALE GENOMIC DNA]</scope>
    <source>
        <strain evidence="3">B2</strain>
    </source>
</reference>
<proteinExistence type="predicted"/>
<dbReference type="EMBL" id="PDKW01000042">
    <property type="protein sequence ID" value="PGH55611.1"/>
    <property type="molecule type" value="Genomic_DNA"/>
</dbReference>
<accession>A0A2B8BCG4</accession>
<gene>
    <name evidence="2" type="ORF">CRT60_20240</name>
</gene>
<evidence type="ECO:0000313" key="3">
    <source>
        <dbReference type="Proteomes" id="UP000225379"/>
    </source>
</evidence>
<sequence>MAEANIDDRSSFERAYERHAFEQDAAANARSDTTTVHGVTILSAADADGRIELSRSTRHVGEGNPEGDTVFVAAFRVHDSAAEAAAPYSGSVQPTGEAPGEAADDYRSFIDQLVEAAKGARFKPDIGRGEERLTGFHGG</sequence>
<protein>
    <submittedName>
        <fullName evidence="2">Uncharacterized protein</fullName>
    </submittedName>
</protein>
<name>A0A2B8BCG4_9PROT</name>
<comment type="caution">
    <text evidence="2">The sequence shown here is derived from an EMBL/GenBank/DDBJ whole genome shotgun (WGS) entry which is preliminary data.</text>
</comment>
<feature type="region of interest" description="Disordered" evidence="1">
    <location>
        <begin position="83"/>
        <end position="103"/>
    </location>
</feature>
<organism evidence="2 3">
    <name type="scientific">Azospirillum palustre</name>
    <dbReference type="NCBI Taxonomy" id="2044885"/>
    <lineage>
        <taxon>Bacteria</taxon>
        <taxon>Pseudomonadati</taxon>
        <taxon>Pseudomonadota</taxon>
        <taxon>Alphaproteobacteria</taxon>
        <taxon>Rhodospirillales</taxon>
        <taxon>Azospirillaceae</taxon>
        <taxon>Azospirillum</taxon>
    </lineage>
</organism>
<evidence type="ECO:0000256" key="1">
    <source>
        <dbReference type="SAM" id="MobiDB-lite"/>
    </source>
</evidence>
<keyword evidence="3" id="KW-1185">Reference proteome</keyword>
<evidence type="ECO:0000313" key="2">
    <source>
        <dbReference type="EMBL" id="PGH55611.1"/>
    </source>
</evidence>
<dbReference type="AlphaFoldDB" id="A0A2B8BCG4"/>
<dbReference type="Proteomes" id="UP000225379">
    <property type="component" value="Unassembled WGS sequence"/>
</dbReference>